<name>A0A452YHQ6_AEGTS</name>
<accession>A0A452YHQ6</accession>
<feature type="compositionally biased region" description="Pro residues" evidence="1">
    <location>
        <begin position="1"/>
        <end position="13"/>
    </location>
</feature>
<proteinExistence type="predicted"/>
<feature type="region of interest" description="Disordered" evidence="1">
    <location>
        <begin position="92"/>
        <end position="112"/>
    </location>
</feature>
<evidence type="ECO:0000313" key="2">
    <source>
        <dbReference type="EnsemblPlants" id="AET1Gv20421200.2"/>
    </source>
</evidence>
<sequence>FLPPVDLQPPRPGPWAETATSTPQAAEGDARVGGVPRGGPSARQPRAGDAEQGRGRSSSPRARGGAHGVGRRSAGELLEYGREAPYGLCSGEEAPAASASAPRRRRCASSRPSMARFTELDADKIWKVLRFVLILRPYALKLLVFQECGIPVHDMKQGMS</sequence>
<reference evidence="3" key="1">
    <citation type="journal article" date="2014" name="Science">
        <title>Ancient hybridizations among the ancestral genomes of bread wheat.</title>
        <authorList>
            <consortium name="International Wheat Genome Sequencing Consortium,"/>
            <person name="Marcussen T."/>
            <person name="Sandve S.R."/>
            <person name="Heier L."/>
            <person name="Spannagl M."/>
            <person name="Pfeifer M."/>
            <person name="Jakobsen K.S."/>
            <person name="Wulff B.B."/>
            <person name="Steuernagel B."/>
            <person name="Mayer K.F."/>
            <person name="Olsen O.A."/>
        </authorList>
    </citation>
    <scope>NUCLEOTIDE SEQUENCE [LARGE SCALE GENOMIC DNA]</scope>
    <source>
        <strain evidence="3">cv. AL8/78</strain>
    </source>
</reference>
<dbReference type="AlphaFoldDB" id="A0A452YHQ6"/>
<dbReference type="EnsemblPlants" id="AET1Gv20421200.2">
    <property type="protein sequence ID" value="AET1Gv20421200.2"/>
    <property type="gene ID" value="AET1Gv20421200"/>
</dbReference>
<dbReference type="Gramene" id="AET1Gv20421200.2">
    <property type="protein sequence ID" value="AET1Gv20421200.2"/>
    <property type="gene ID" value="AET1Gv20421200"/>
</dbReference>
<reference evidence="2" key="4">
    <citation type="submission" date="2019-03" db="UniProtKB">
        <authorList>
            <consortium name="EnsemblPlants"/>
        </authorList>
    </citation>
    <scope>IDENTIFICATION</scope>
</reference>
<evidence type="ECO:0000256" key="1">
    <source>
        <dbReference type="SAM" id="MobiDB-lite"/>
    </source>
</evidence>
<protein>
    <submittedName>
        <fullName evidence="2">Uncharacterized protein</fullName>
    </submittedName>
</protein>
<reference evidence="3" key="2">
    <citation type="journal article" date="2017" name="Nat. Plants">
        <title>The Aegilops tauschii genome reveals multiple impacts of transposons.</title>
        <authorList>
            <person name="Zhao G."/>
            <person name="Zou C."/>
            <person name="Li K."/>
            <person name="Wang K."/>
            <person name="Li T."/>
            <person name="Gao L."/>
            <person name="Zhang X."/>
            <person name="Wang H."/>
            <person name="Yang Z."/>
            <person name="Liu X."/>
            <person name="Jiang W."/>
            <person name="Mao L."/>
            <person name="Kong X."/>
            <person name="Jiao Y."/>
            <person name="Jia J."/>
        </authorList>
    </citation>
    <scope>NUCLEOTIDE SEQUENCE [LARGE SCALE GENOMIC DNA]</scope>
    <source>
        <strain evidence="3">cv. AL8/78</strain>
    </source>
</reference>
<dbReference type="Proteomes" id="UP000015105">
    <property type="component" value="Chromosome 1D"/>
</dbReference>
<reference evidence="2" key="5">
    <citation type="journal article" date="2021" name="G3 (Bethesda)">
        <title>Aegilops tauschii genome assembly Aet v5.0 features greater sequence contiguity and improved annotation.</title>
        <authorList>
            <person name="Wang L."/>
            <person name="Zhu T."/>
            <person name="Rodriguez J.C."/>
            <person name="Deal K.R."/>
            <person name="Dubcovsky J."/>
            <person name="McGuire P.E."/>
            <person name="Lux T."/>
            <person name="Spannagl M."/>
            <person name="Mayer K.F.X."/>
            <person name="Baldrich P."/>
            <person name="Meyers B.C."/>
            <person name="Huo N."/>
            <person name="Gu Y.Q."/>
            <person name="Zhou H."/>
            <person name="Devos K.M."/>
            <person name="Bennetzen J.L."/>
            <person name="Unver T."/>
            <person name="Budak H."/>
            <person name="Gulick P.J."/>
            <person name="Galiba G."/>
            <person name="Kalapos B."/>
            <person name="Nelson D.R."/>
            <person name="Li P."/>
            <person name="You F.M."/>
            <person name="Luo M.C."/>
            <person name="Dvorak J."/>
        </authorList>
    </citation>
    <scope>NUCLEOTIDE SEQUENCE [LARGE SCALE GENOMIC DNA]</scope>
    <source>
        <strain evidence="2">cv. AL8/78</strain>
    </source>
</reference>
<evidence type="ECO:0000313" key="3">
    <source>
        <dbReference type="Proteomes" id="UP000015105"/>
    </source>
</evidence>
<reference evidence="2" key="3">
    <citation type="journal article" date="2017" name="Nature">
        <title>Genome sequence of the progenitor of the wheat D genome Aegilops tauschii.</title>
        <authorList>
            <person name="Luo M.C."/>
            <person name="Gu Y.Q."/>
            <person name="Puiu D."/>
            <person name="Wang H."/>
            <person name="Twardziok S.O."/>
            <person name="Deal K.R."/>
            <person name="Huo N."/>
            <person name="Zhu T."/>
            <person name="Wang L."/>
            <person name="Wang Y."/>
            <person name="McGuire P.E."/>
            <person name="Liu S."/>
            <person name="Long H."/>
            <person name="Ramasamy R.K."/>
            <person name="Rodriguez J.C."/>
            <person name="Van S.L."/>
            <person name="Yuan L."/>
            <person name="Wang Z."/>
            <person name="Xia Z."/>
            <person name="Xiao L."/>
            <person name="Anderson O.D."/>
            <person name="Ouyang S."/>
            <person name="Liang Y."/>
            <person name="Zimin A.V."/>
            <person name="Pertea G."/>
            <person name="Qi P."/>
            <person name="Bennetzen J.L."/>
            <person name="Dai X."/>
            <person name="Dawson M.W."/>
            <person name="Muller H.G."/>
            <person name="Kugler K."/>
            <person name="Rivarola-Duarte L."/>
            <person name="Spannagl M."/>
            <person name="Mayer K.F.X."/>
            <person name="Lu F.H."/>
            <person name="Bevan M.W."/>
            <person name="Leroy P."/>
            <person name="Li P."/>
            <person name="You F.M."/>
            <person name="Sun Q."/>
            <person name="Liu Z."/>
            <person name="Lyons E."/>
            <person name="Wicker T."/>
            <person name="Salzberg S.L."/>
            <person name="Devos K.M."/>
            <person name="Dvorak J."/>
        </authorList>
    </citation>
    <scope>NUCLEOTIDE SEQUENCE [LARGE SCALE GENOMIC DNA]</scope>
    <source>
        <strain evidence="2">cv. AL8/78</strain>
    </source>
</reference>
<organism evidence="2 3">
    <name type="scientific">Aegilops tauschii subsp. strangulata</name>
    <name type="common">Goatgrass</name>
    <dbReference type="NCBI Taxonomy" id="200361"/>
    <lineage>
        <taxon>Eukaryota</taxon>
        <taxon>Viridiplantae</taxon>
        <taxon>Streptophyta</taxon>
        <taxon>Embryophyta</taxon>
        <taxon>Tracheophyta</taxon>
        <taxon>Spermatophyta</taxon>
        <taxon>Magnoliopsida</taxon>
        <taxon>Liliopsida</taxon>
        <taxon>Poales</taxon>
        <taxon>Poaceae</taxon>
        <taxon>BOP clade</taxon>
        <taxon>Pooideae</taxon>
        <taxon>Triticodae</taxon>
        <taxon>Triticeae</taxon>
        <taxon>Triticinae</taxon>
        <taxon>Aegilops</taxon>
    </lineage>
</organism>
<feature type="region of interest" description="Disordered" evidence="1">
    <location>
        <begin position="1"/>
        <end position="76"/>
    </location>
</feature>
<keyword evidence="3" id="KW-1185">Reference proteome</keyword>